<accession>A0A1R1MNV7</accession>
<dbReference type="AlphaFoldDB" id="A0A1R1MNV7"/>
<sequence length="260" mass="29946">MEVIVTTEKRPSLEIIEEAKKLARKFKTSYVTRRHNTIESFKKHYRKNVLVVTSEGLVLHTLRGSKLFFHPGLLKIRLLNYLKTGKEAMVKAMDLRKGDAVLDCNLGLAQDAVISAFVSEKMVVGVEKDPVIAEIVKRGLRSYEPKGKLSIAKDAFRRVEVKVGDNREFLKSLSDNSFDIVYFSPMFIKPKWKCDVMQPFRDVAVKDFIEPETLKEAERVARKRVVIKINKGVKDLFPFLKDYTLQESATNVEYIYKRVD</sequence>
<evidence type="ECO:0000313" key="2">
    <source>
        <dbReference type="Proteomes" id="UP000187408"/>
    </source>
</evidence>
<dbReference type="InterPro" id="IPR029063">
    <property type="entry name" value="SAM-dependent_MTases_sf"/>
</dbReference>
<dbReference type="PANTHER" id="PTHR36112">
    <property type="entry name" value="RIBOSOMAL RNA SMALL SUBUNIT METHYLTRANSFERASE J"/>
    <property type="match status" value="1"/>
</dbReference>
<comment type="caution">
    <text evidence="1">The sequence shown here is derived from an EMBL/GenBank/DDBJ whole genome shotgun (WGS) entry which is preliminary data.</text>
</comment>
<name>A0A1R1MNV7_9BACT</name>
<reference evidence="1 2" key="1">
    <citation type="submission" date="2016-10" db="EMBL/GenBank/DDBJ databases">
        <title>Genome sequence of a sulfur-reducing bacterium Desulfurobacterium indicum K6013.</title>
        <authorList>
            <person name="Cao J."/>
            <person name="Shao Z."/>
            <person name="Alain K."/>
            <person name="Jebbar M."/>
        </authorList>
    </citation>
    <scope>NUCLEOTIDE SEQUENCE [LARGE SCALE GENOMIC DNA]</scope>
    <source>
        <strain evidence="1 2">K6013</strain>
    </source>
</reference>
<protein>
    <recommendedName>
        <fullName evidence="3">SAM-dependent methyltransferase</fullName>
    </recommendedName>
</protein>
<gene>
    <name evidence="1" type="ORF">BLW93_00360</name>
</gene>
<evidence type="ECO:0000313" key="1">
    <source>
        <dbReference type="EMBL" id="OMH41374.1"/>
    </source>
</evidence>
<dbReference type="Proteomes" id="UP000187408">
    <property type="component" value="Unassembled WGS sequence"/>
</dbReference>
<organism evidence="1 2">
    <name type="scientific">Desulfurobacterium indicum</name>
    <dbReference type="NCBI Taxonomy" id="1914305"/>
    <lineage>
        <taxon>Bacteria</taxon>
        <taxon>Pseudomonadati</taxon>
        <taxon>Aquificota</taxon>
        <taxon>Aquificia</taxon>
        <taxon>Desulfurobacteriales</taxon>
        <taxon>Desulfurobacteriaceae</taxon>
        <taxon>Desulfurobacterium</taxon>
    </lineage>
</organism>
<evidence type="ECO:0008006" key="3">
    <source>
        <dbReference type="Google" id="ProtNLM"/>
    </source>
</evidence>
<dbReference type="Gene3D" id="3.40.50.150">
    <property type="entry name" value="Vaccinia Virus protein VP39"/>
    <property type="match status" value="1"/>
</dbReference>
<dbReference type="Pfam" id="PF04445">
    <property type="entry name" value="SAM_MT"/>
    <property type="match status" value="1"/>
</dbReference>
<proteinExistence type="predicted"/>
<dbReference type="STRING" id="1914305.BLW93_00360"/>
<dbReference type="OrthoDB" id="1653798at2"/>
<keyword evidence="2" id="KW-1185">Reference proteome</keyword>
<dbReference type="EMBL" id="MOEN01000001">
    <property type="protein sequence ID" value="OMH41374.1"/>
    <property type="molecule type" value="Genomic_DNA"/>
</dbReference>
<dbReference type="InterPro" id="IPR007536">
    <property type="entry name" value="16SrRNA_methylTrfase_J"/>
</dbReference>
<dbReference type="RefSeq" id="WP_076712123.1">
    <property type="nucleotide sequence ID" value="NZ_MOEN01000001.1"/>
</dbReference>
<dbReference type="GO" id="GO:0008990">
    <property type="term" value="F:rRNA (guanine-N2-)-methyltransferase activity"/>
    <property type="evidence" value="ECO:0007669"/>
    <property type="project" value="InterPro"/>
</dbReference>
<dbReference type="PANTHER" id="PTHR36112:SF1">
    <property type="entry name" value="RIBOSOMAL RNA SMALL SUBUNIT METHYLTRANSFERASE J"/>
    <property type="match status" value="1"/>
</dbReference>
<dbReference type="SUPFAM" id="SSF53335">
    <property type="entry name" value="S-adenosyl-L-methionine-dependent methyltransferases"/>
    <property type="match status" value="1"/>
</dbReference>